<dbReference type="AlphaFoldDB" id="A0A1N7E214"/>
<dbReference type="Gene3D" id="1.20.1260.10">
    <property type="match status" value="1"/>
</dbReference>
<dbReference type="InterPro" id="IPR012347">
    <property type="entry name" value="Ferritin-like"/>
</dbReference>
<keyword evidence="5" id="KW-1185">Reference proteome</keyword>
<evidence type="ECO:0000259" key="3">
    <source>
        <dbReference type="Pfam" id="PF03713"/>
    </source>
</evidence>
<keyword evidence="2" id="KW-0472">Membrane</keyword>
<dbReference type="OrthoDB" id="26872at2"/>
<keyword evidence="2" id="KW-1133">Transmembrane helix</keyword>
<reference evidence="4 5" key="1">
    <citation type="submission" date="2017-01" db="EMBL/GenBank/DDBJ databases">
        <authorList>
            <person name="Mah S.A."/>
            <person name="Swanson W.J."/>
            <person name="Moy G.W."/>
            <person name="Vacquier V.D."/>
        </authorList>
    </citation>
    <scope>NUCLEOTIDE SEQUENCE [LARGE SCALE GENOMIC DNA]</scope>
    <source>
        <strain evidence="4 5">CPCC 203464</strain>
    </source>
</reference>
<dbReference type="PANTHER" id="PTHR36933">
    <property type="entry name" value="SLL0788 PROTEIN"/>
    <property type="match status" value="1"/>
</dbReference>
<evidence type="ECO:0000256" key="2">
    <source>
        <dbReference type="SAM" id="Phobius"/>
    </source>
</evidence>
<gene>
    <name evidence="4" type="ORF">SAMN05445060_1106</name>
</gene>
<evidence type="ECO:0000313" key="4">
    <source>
        <dbReference type="EMBL" id="SIR82103.1"/>
    </source>
</evidence>
<dbReference type="InterPro" id="IPR005183">
    <property type="entry name" value="DUF305_CopM-like"/>
</dbReference>
<dbReference type="RefSeq" id="WP_076477499.1">
    <property type="nucleotide sequence ID" value="NZ_FTNT01000002.1"/>
</dbReference>
<feature type="region of interest" description="Disordered" evidence="1">
    <location>
        <begin position="157"/>
        <end position="178"/>
    </location>
</feature>
<dbReference type="STRING" id="1344003.SAMN05445060_1106"/>
<protein>
    <submittedName>
        <fullName evidence="4">Uncharacterized conserved protein, DUF305 family</fullName>
    </submittedName>
</protein>
<feature type="compositionally biased region" description="Low complexity" evidence="1">
    <location>
        <begin position="157"/>
        <end position="173"/>
    </location>
</feature>
<feature type="domain" description="DUF305" evidence="3">
    <location>
        <begin position="72"/>
        <end position="253"/>
    </location>
</feature>
<dbReference type="PANTHER" id="PTHR36933:SF1">
    <property type="entry name" value="SLL0788 PROTEIN"/>
    <property type="match status" value="1"/>
</dbReference>
<dbReference type="Pfam" id="PF03713">
    <property type="entry name" value="DUF305"/>
    <property type="match status" value="1"/>
</dbReference>
<keyword evidence="2" id="KW-0812">Transmembrane</keyword>
<sequence>MPTDTENPDSADTEPGRTAQAPSRGWRRQLPAVFGLGAIALLLIGVGVGLLVQSSLSDRDGDDRPAADSAAVGFAQDMVRHHQQGVEMATIELYNGSDPAVRNTAYDILTQQTNQVGQMQSWLSRWGYPADNPGTPMAWMKGDHDMHGMSMPGMSMPATSQSTMPSGSMSSGGAETPPMPGMAVTSEMDKLRALRGQPLDLYFMQLMLRHHQGGLPMMRYAADKAHVSEGYVRDLAQQMVSVQQNEVQTLTQMIAERGGTPLSMN</sequence>
<evidence type="ECO:0000256" key="1">
    <source>
        <dbReference type="SAM" id="MobiDB-lite"/>
    </source>
</evidence>
<feature type="transmembrane region" description="Helical" evidence="2">
    <location>
        <begin position="32"/>
        <end position="52"/>
    </location>
</feature>
<dbReference type="EMBL" id="FTNT01000002">
    <property type="protein sequence ID" value="SIR82103.1"/>
    <property type="molecule type" value="Genomic_DNA"/>
</dbReference>
<proteinExistence type="predicted"/>
<feature type="compositionally biased region" description="Acidic residues" evidence="1">
    <location>
        <begin position="1"/>
        <end position="12"/>
    </location>
</feature>
<name>A0A1N7E214_9NOCA</name>
<feature type="region of interest" description="Disordered" evidence="1">
    <location>
        <begin position="1"/>
        <end position="24"/>
    </location>
</feature>
<evidence type="ECO:0000313" key="5">
    <source>
        <dbReference type="Proteomes" id="UP000186218"/>
    </source>
</evidence>
<organism evidence="4 5">
    <name type="scientific">Williamsia sterculiae</name>
    <dbReference type="NCBI Taxonomy" id="1344003"/>
    <lineage>
        <taxon>Bacteria</taxon>
        <taxon>Bacillati</taxon>
        <taxon>Actinomycetota</taxon>
        <taxon>Actinomycetes</taxon>
        <taxon>Mycobacteriales</taxon>
        <taxon>Nocardiaceae</taxon>
        <taxon>Williamsia</taxon>
    </lineage>
</organism>
<dbReference type="Proteomes" id="UP000186218">
    <property type="component" value="Unassembled WGS sequence"/>
</dbReference>
<accession>A0A1N7E214</accession>